<comment type="subcellular location">
    <subcellularLocation>
        <location evidence="8">Cell inner membrane</location>
    </subcellularLocation>
    <subcellularLocation>
        <location evidence="1">Cell membrane</location>
        <topology evidence="1">Multi-pass membrane protein</topology>
    </subcellularLocation>
</comment>
<keyword evidence="8" id="KW-0997">Cell inner membrane</keyword>
<gene>
    <name evidence="10" type="ORF">HMF8227_00289</name>
</gene>
<protein>
    <recommendedName>
        <fullName evidence="8">Rod shape-determining protein MreD</fullName>
    </recommendedName>
</protein>
<evidence type="ECO:0000256" key="4">
    <source>
        <dbReference type="ARBA" id="ARBA00022692"/>
    </source>
</evidence>
<dbReference type="Pfam" id="PF04093">
    <property type="entry name" value="MreD"/>
    <property type="match status" value="1"/>
</dbReference>
<proteinExistence type="inferred from homology"/>
<dbReference type="AlphaFoldDB" id="A0A2S2E191"/>
<dbReference type="OrthoDB" id="6647425at2"/>
<feature type="transmembrane region" description="Helical" evidence="9">
    <location>
        <begin position="133"/>
        <end position="151"/>
    </location>
</feature>
<keyword evidence="5 8" id="KW-0133">Cell shape</keyword>
<keyword evidence="7 8" id="KW-0472">Membrane</keyword>
<dbReference type="Proteomes" id="UP000245728">
    <property type="component" value="Chromosome"/>
</dbReference>
<comment type="similarity">
    <text evidence="2 8">Belongs to the MreD family.</text>
</comment>
<dbReference type="InterPro" id="IPR026034">
    <property type="entry name" value="MreD_proteobac"/>
</dbReference>
<dbReference type="InterPro" id="IPR007227">
    <property type="entry name" value="Cell_shape_determining_MreD"/>
</dbReference>
<dbReference type="RefSeq" id="WP_109338486.1">
    <property type="nucleotide sequence ID" value="NZ_CP029347.1"/>
</dbReference>
<dbReference type="GO" id="GO:0008360">
    <property type="term" value="P:regulation of cell shape"/>
    <property type="evidence" value="ECO:0007669"/>
    <property type="project" value="UniProtKB-UniRule"/>
</dbReference>
<evidence type="ECO:0000256" key="2">
    <source>
        <dbReference type="ARBA" id="ARBA00007776"/>
    </source>
</evidence>
<reference evidence="10 11" key="1">
    <citation type="submission" date="2018-05" db="EMBL/GenBank/DDBJ databases">
        <title>Salinimonas sp. HMF8227 Genome sequencing and assembly.</title>
        <authorList>
            <person name="Kang H."/>
            <person name="Kang J."/>
            <person name="Cha I."/>
            <person name="Kim H."/>
            <person name="Joh K."/>
        </authorList>
    </citation>
    <scope>NUCLEOTIDE SEQUENCE [LARGE SCALE GENOMIC DNA]</scope>
    <source>
        <strain evidence="10 11">HMF8227</strain>
    </source>
</reference>
<dbReference type="EMBL" id="CP029347">
    <property type="protein sequence ID" value="AWL10797.1"/>
    <property type="molecule type" value="Genomic_DNA"/>
</dbReference>
<evidence type="ECO:0000256" key="6">
    <source>
        <dbReference type="ARBA" id="ARBA00022989"/>
    </source>
</evidence>
<evidence type="ECO:0000256" key="9">
    <source>
        <dbReference type="SAM" id="Phobius"/>
    </source>
</evidence>
<dbReference type="GO" id="GO:0005886">
    <property type="term" value="C:plasma membrane"/>
    <property type="evidence" value="ECO:0007669"/>
    <property type="project" value="UniProtKB-SubCell"/>
</dbReference>
<dbReference type="PIRSF" id="PIRSF018472">
    <property type="entry name" value="MreD_proteobac"/>
    <property type="match status" value="1"/>
</dbReference>
<feature type="transmembrane region" description="Helical" evidence="9">
    <location>
        <begin position="54"/>
        <end position="87"/>
    </location>
</feature>
<keyword evidence="3 8" id="KW-1003">Cell membrane</keyword>
<dbReference type="NCBIfam" id="TIGR03426">
    <property type="entry name" value="shape_MreD"/>
    <property type="match status" value="1"/>
</dbReference>
<keyword evidence="11" id="KW-1185">Reference proteome</keyword>
<dbReference type="PANTHER" id="PTHR37484:SF1">
    <property type="entry name" value="ROD SHAPE-DETERMINING PROTEIN MRED"/>
    <property type="match status" value="1"/>
</dbReference>
<sequence>MVRSPASRYVIWLSILVALMLQIMPMPLWADVLRPDWVILVLGYWTLALPERVNVGVAFFTGLVLDILLGTVLGIHALALSVVVFSLAANYQRLRNYSVWQQAALVGLLAALYHLVVFWLQHLLTDIYFIIDYLWPVVTTMLFWPWSFLILRKLRRQFRVR</sequence>
<evidence type="ECO:0000256" key="7">
    <source>
        <dbReference type="ARBA" id="ARBA00023136"/>
    </source>
</evidence>
<evidence type="ECO:0000256" key="3">
    <source>
        <dbReference type="ARBA" id="ARBA00022475"/>
    </source>
</evidence>
<evidence type="ECO:0000256" key="8">
    <source>
        <dbReference type="PIRNR" id="PIRNR018472"/>
    </source>
</evidence>
<keyword evidence="4 9" id="KW-0812">Transmembrane</keyword>
<accession>A0A2S2E191</accession>
<name>A0A2S2E191_9ALTE</name>
<comment type="function">
    <text evidence="8">Involved in formation of the rod shape of the cell. May also contribute to regulation of formation of penicillin-binding proteins.</text>
</comment>
<dbReference type="KEGG" id="salh:HMF8227_00289"/>
<dbReference type="PANTHER" id="PTHR37484">
    <property type="entry name" value="ROD SHAPE-DETERMINING PROTEIN MRED"/>
    <property type="match status" value="1"/>
</dbReference>
<evidence type="ECO:0000313" key="11">
    <source>
        <dbReference type="Proteomes" id="UP000245728"/>
    </source>
</evidence>
<feature type="transmembrane region" description="Helical" evidence="9">
    <location>
        <begin position="99"/>
        <end position="121"/>
    </location>
</feature>
<evidence type="ECO:0000313" key="10">
    <source>
        <dbReference type="EMBL" id="AWL10797.1"/>
    </source>
</evidence>
<keyword evidence="6 9" id="KW-1133">Transmembrane helix</keyword>
<evidence type="ECO:0000256" key="1">
    <source>
        <dbReference type="ARBA" id="ARBA00004651"/>
    </source>
</evidence>
<organism evidence="10 11">
    <name type="scientific">Saliniradius amylolyticus</name>
    <dbReference type="NCBI Taxonomy" id="2183582"/>
    <lineage>
        <taxon>Bacteria</taxon>
        <taxon>Pseudomonadati</taxon>
        <taxon>Pseudomonadota</taxon>
        <taxon>Gammaproteobacteria</taxon>
        <taxon>Alteromonadales</taxon>
        <taxon>Alteromonadaceae</taxon>
        <taxon>Saliniradius</taxon>
    </lineage>
</organism>
<evidence type="ECO:0000256" key="5">
    <source>
        <dbReference type="ARBA" id="ARBA00022960"/>
    </source>
</evidence>